<proteinExistence type="predicted"/>
<dbReference type="Gene3D" id="2.130.10.10">
    <property type="entry name" value="YVTN repeat-like/Quinoprotein amine dehydrogenase"/>
    <property type="match status" value="2"/>
</dbReference>
<dbReference type="InterPro" id="IPR015943">
    <property type="entry name" value="WD40/YVTN_repeat-like_dom_sf"/>
</dbReference>
<gene>
    <name evidence="1" type="ORF">DNU06_10730</name>
</gene>
<dbReference type="OrthoDB" id="1466288at2"/>
<organism evidence="1 2">
    <name type="scientific">Putridiphycobacter roseus</name>
    <dbReference type="NCBI Taxonomy" id="2219161"/>
    <lineage>
        <taxon>Bacteria</taxon>
        <taxon>Pseudomonadati</taxon>
        <taxon>Bacteroidota</taxon>
        <taxon>Flavobacteriia</taxon>
        <taxon>Flavobacteriales</taxon>
        <taxon>Crocinitomicaceae</taxon>
        <taxon>Putridiphycobacter</taxon>
    </lineage>
</organism>
<name>A0A2W1NQ29_9FLAO</name>
<evidence type="ECO:0000313" key="1">
    <source>
        <dbReference type="EMBL" id="PZE16728.1"/>
    </source>
</evidence>
<comment type="caution">
    <text evidence="1">The sequence shown here is derived from an EMBL/GenBank/DDBJ whole genome shotgun (WGS) entry which is preliminary data.</text>
</comment>
<dbReference type="Proteomes" id="UP000249248">
    <property type="component" value="Unassembled WGS sequence"/>
</dbReference>
<protein>
    <recommendedName>
        <fullName evidence="3">Photosynthesis system II assembly factor Ycf48/Hcf136-like domain-containing protein</fullName>
    </recommendedName>
</protein>
<dbReference type="SUPFAM" id="SSF110296">
    <property type="entry name" value="Oligoxyloglucan reducing end-specific cellobiohydrolase"/>
    <property type="match status" value="1"/>
</dbReference>
<evidence type="ECO:0008006" key="3">
    <source>
        <dbReference type="Google" id="ProtNLM"/>
    </source>
</evidence>
<evidence type="ECO:0000313" key="2">
    <source>
        <dbReference type="Proteomes" id="UP000249248"/>
    </source>
</evidence>
<accession>A0A2W1NQ29</accession>
<sequence>MIAKLNPLLFFFILTLLSFIGYGQDFNLGRDWQSMGPNERPEGRISAAGIGPVEFIRISTLSPNKMLAGSLMGGLFISENGGDDWRNSGSDGWLSSGCAWAEFHPKNSNIWFAVSIRDDANGAPGSIGKNGGVMRTRDNGVTWEKVANYHDFDKGSYVTIYGLRFHPVEVNKLYVHTSDGLYFTEDCTADDIAWTKVNYLEGSIYDLAVSPKYICFSIARKNIWQVIVSDEQVLTQIPEISQETRAINGITIERDHEIFYLLINFKSGKDEIWRYDATLKEVTVVCKNAAVSFGAGYTFAINPFDTNELLFGYGVRIRKWLIKEGEFKHVSSNYHVDVEHIVYHPVQKDRLFIGTHGGVFESTDNGENWQFKSIGIGNAEVYGLAVATDDPNQIAIGLNHDGSVVRADWAKNGIYSWRQVNGGDALIPLINPNASHIIYTSNQYAGGGAYYSEDTAKKNIKIHDSNFFKTAGWKMALALHPVKDSILFFNFEQNSGLSKGNIDIAMTNNPKEPNERMAISNFGLTHHLGSYQVYGLFTSIYHPEMLLAHVLVFEKNKAGKPVTNHKLFFINNTTAAPKEIIQSWQELNLPRNTWVGDIVLDPKKWNKMYVSYAHGISANKNKPDEKGMIYFTTFNKNSLKQNKVWDISGVITSGRGGRYNMVMLTTNKRTVFLGTKSGVYMGSKSTLRGGKAWQKVGYGLPHCKIVGLDFNAKNNILTVGTDGRGVWQINIAD</sequence>
<dbReference type="RefSeq" id="WP_111063337.1">
    <property type="nucleotide sequence ID" value="NZ_JBHUCU010000007.1"/>
</dbReference>
<dbReference type="SUPFAM" id="SSF82171">
    <property type="entry name" value="DPP6 N-terminal domain-like"/>
    <property type="match status" value="1"/>
</dbReference>
<reference evidence="1 2" key="1">
    <citation type="submission" date="2018-06" db="EMBL/GenBank/DDBJ databases">
        <title>The draft genome sequence of Crocinitomix sp. SM1701.</title>
        <authorList>
            <person name="Zhang X."/>
        </authorList>
    </citation>
    <scope>NUCLEOTIDE SEQUENCE [LARGE SCALE GENOMIC DNA]</scope>
    <source>
        <strain evidence="1 2">SM1701</strain>
    </source>
</reference>
<dbReference type="EMBL" id="QKSB01000006">
    <property type="protein sequence ID" value="PZE16728.1"/>
    <property type="molecule type" value="Genomic_DNA"/>
</dbReference>
<keyword evidence="2" id="KW-1185">Reference proteome</keyword>
<dbReference type="AlphaFoldDB" id="A0A2W1NQ29"/>